<feature type="signal peptide" evidence="1">
    <location>
        <begin position="1"/>
        <end position="25"/>
    </location>
</feature>
<gene>
    <name evidence="2" type="ORF">ACFP3M_23850</name>
</gene>
<name>A0ABW1FRF4_9ACTN</name>
<evidence type="ECO:0000256" key="1">
    <source>
        <dbReference type="SAM" id="SignalP"/>
    </source>
</evidence>
<protein>
    <recommendedName>
        <fullName evidence="4">Secreted protein</fullName>
    </recommendedName>
</protein>
<dbReference type="Proteomes" id="UP001596241">
    <property type="component" value="Unassembled WGS sequence"/>
</dbReference>
<proteinExistence type="predicted"/>
<sequence length="105" mass="11403">MIKRTLLALTSALLTVTAVAPVASADSPSPKEGKIYITTYAGDPNVQLDQCNRDGQYLAYVAHYQGAYGYTCEPKYSAPPNTPQCPIPNPDGCIGTWYRLFLITT</sequence>
<dbReference type="RefSeq" id="WP_345078213.1">
    <property type="nucleotide sequence ID" value="NZ_BAAAWG010000002.1"/>
</dbReference>
<evidence type="ECO:0008006" key="4">
    <source>
        <dbReference type="Google" id="ProtNLM"/>
    </source>
</evidence>
<keyword evidence="1" id="KW-0732">Signal</keyword>
<feature type="chain" id="PRO_5045378365" description="Secreted protein" evidence="1">
    <location>
        <begin position="26"/>
        <end position="105"/>
    </location>
</feature>
<accession>A0ABW1FRF4</accession>
<evidence type="ECO:0000313" key="2">
    <source>
        <dbReference type="EMBL" id="MFC5895834.1"/>
    </source>
</evidence>
<comment type="caution">
    <text evidence="2">The sequence shown here is derived from an EMBL/GenBank/DDBJ whole genome shotgun (WGS) entry which is preliminary data.</text>
</comment>
<keyword evidence="3" id="KW-1185">Reference proteome</keyword>
<evidence type="ECO:0000313" key="3">
    <source>
        <dbReference type="Proteomes" id="UP001596241"/>
    </source>
</evidence>
<reference evidence="3" key="1">
    <citation type="journal article" date="2019" name="Int. J. Syst. Evol. Microbiol.">
        <title>The Global Catalogue of Microorganisms (GCM) 10K type strain sequencing project: providing services to taxonomists for standard genome sequencing and annotation.</title>
        <authorList>
            <consortium name="The Broad Institute Genomics Platform"/>
            <consortium name="The Broad Institute Genome Sequencing Center for Infectious Disease"/>
            <person name="Wu L."/>
            <person name="Ma J."/>
        </authorList>
    </citation>
    <scope>NUCLEOTIDE SEQUENCE [LARGE SCALE GENOMIC DNA]</scope>
    <source>
        <strain evidence="3">CGMCC 1.15809</strain>
    </source>
</reference>
<organism evidence="2 3">
    <name type="scientific">Streptomyces ramulosus</name>
    <dbReference type="NCBI Taxonomy" id="47762"/>
    <lineage>
        <taxon>Bacteria</taxon>
        <taxon>Bacillati</taxon>
        <taxon>Actinomycetota</taxon>
        <taxon>Actinomycetes</taxon>
        <taxon>Kitasatosporales</taxon>
        <taxon>Streptomycetaceae</taxon>
        <taxon>Streptomyces</taxon>
    </lineage>
</organism>
<dbReference type="EMBL" id="JBHSPW010000012">
    <property type="protein sequence ID" value="MFC5895834.1"/>
    <property type="molecule type" value="Genomic_DNA"/>
</dbReference>